<accession>A0A8S3W5P7</accession>
<protein>
    <submittedName>
        <fullName evidence="1">(apollo) hypothetical protein</fullName>
    </submittedName>
</protein>
<feature type="non-terminal residue" evidence="1">
    <location>
        <position position="34"/>
    </location>
</feature>
<dbReference type="Proteomes" id="UP000691718">
    <property type="component" value="Unassembled WGS sequence"/>
</dbReference>
<name>A0A8S3W5P7_PARAO</name>
<gene>
    <name evidence="1" type="ORF">PAPOLLO_LOCUS2265</name>
</gene>
<organism evidence="1 2">
    <name type="scientific">Parnassius apollo</name>
    <name type="common">Apollo butterfly</name>
    <name type="synonym">Papilio apollo</name>
    <dbReference type="NCBI Taxonomy" id="110799"/>
    <lineage>
        <taxon>Eukaryota</taxon>
        <taxon>Metazoa</taxon>
        <taxon>Ecdysozoa</taxon>
        <taxon>Arthropoda</taxon>
        <taxon>Hexapoda</taxon>
        <taxon>Insecta</taxon>
        <taxon>Pterygota</taxon>
        <taxon>Neoptera</taxon>
        <taxon>Endopterygota</taxon>
        <taxon>Lepidoptera</taxon>
        <taxon>Glossata</taxon>
        <taxon>Ditrysia</taxon>
        <taxon>Papilionoidea</taxon>
        <taxon>Papilionidae</taxon>
        <taxon>Parnassiinae</taxon>
        <taxon>Parnassini</taxon>
        <taxon>Parnassius</taxon>
        <taxon>Parnassius</taxon>
    </lineage>
</organism>
<reference evidence="1" key="1">
    <citation type="submission" date="2021-04" db="EMBL/GenBank/DDBJ databases">
        <authorList>
            <person name="Tunstrom K."/>
        </authorList>
    </citation>
    <scope>NUCLEOTIDE SEQUENCE</scope>
</reference>
<evidence type="ECO:0000313" key="1">
    <source>
        <dbReference type="EMBL" id="CAG4941707.1"/>
    </source>
</evidence>
<evidence type="ECO:0000313" key="2">
    <source>
        <dbReference type="Proteomes" id="UP000691718"/>
    </source>
</evidence>
<comment type="caution">
    <text evidence="1">The sequence shown here is derived from an EMBL/GenBank/DDBJ whole genome shotgun (WGS) entry which is preliminary data.</text>
</comment>
<sequence>KFYTKQLLLNTSREHRPYTTCKLENADESIVRMY</sequence>
<proteinExistence type="predicted"/>
<keyword evidence="2" id="KW-1185">Reference proteome</keyword>
<dbReference type="AlphaFoldDB" id="A0A8S3W5P7"/>
<dbReference type="EMBL" id="CAJQZP010000160">
    <property type="protein sequence ID" value="CAG4941707.1"/>
    <property type="molecule type" value="Genomic_DNA"/>
</dbReference>